<keyword evidence="2" id="KW-1185">Reference proteome</keyword>
<dbReference type="EMBL" id="CADEAL010000522">
    <property type="protein sequence ID" value="CAB1421388.1"/>
    <property type="molecule type" value="Genomic_DNA"/>
</dbReference>
<accession>A0A9N7TZ21</accession>
<dbReference type="AlphaFoldDB" id="A0A9N7TZ21"/>
<reference evidence="1" key="1">
    <citation type="submission" date="2020-03" db="EMBL/GenBank/DDBJ databases">
        <authorList>
            <person name="Weist P."/>
        </authorList>
    </citation>
    <scope>NUCLEOTIDE SEQUENCE</scope>
</reference>
<proteinExistence type="predicted"/>
<name>A0A9N7TZ21_PLEPL</name>
<comment type="caution">
    <text evidence="1">The sequence shown here is derived from an EMBL/GenBank/DDBJ whole genome shotgun (WGS) entry which is preliminary data.</text>
</comment>
<organism evidence="1 2">
    <name type="scientific">Pleuronectes platessa</name>
    <name type="common">European plaice</name>
    <dbReference type="NCBI Taxonomy" id="8262"/>
    <lineage>
        <taxon>Eukaryota</taxon>
        <taxon>Metazoa</taxon>
        <taxon>Chordata</taxon>
        <taxon>Craniata</taxon>
        <taxon>Vertebrata</taxon>
        <taxon>Euteleostomi</taxon>
        <taxon>Actinopterygii</taxon>
        <taxon>Neopterygii</taxon>
        <taxon>Teleostei</taxon>
        <taxon>Neoteleostei</taxon>
        <taxon>Acanthomorphata</taxon>
        <taxon>Carangaria</taxon>
        <taxon>Pleuronectiformes</taxon>
        <taxon>Pleuronectoidei</taxon>
        <taxon>Pleuronectidae</taxon>
        <taxon>Pleuronectes</taxon>
    </lineage>
</organism>
<evidence type="ECO:0000313" key="1">
    <source>
        <dbReference type="EMBL" id="CAB1421388.1"/>
    </source>
</evidence>
<gene>
    <name evidence="1" type="ORF">PLEPLA_LOCUS9270</name>
</gene>
<evidence type="ECO:0000313" key="2">
    <source>
        <dbReference type="Proteomes" id="UP001153269"/>
    </source>
</evidence>
<dbReference type="PROSITE" id="PS51257">
    <property type="entry name" value="PROKAR_LIPOPROTEIN"/>
    <property type="match status" value="1"/>
</dbReference>
<dbReference type="Proteomes" id="UP001153269">
    <property type="component" value="Unassembled WGS sequence"/>
</dbReference>
<protein>
    <submittedName>
        <fullName evidence="1">Uncharacterized protein</fullName>
    </submittedName>
</protein>
<sequence length="140" mass="16057">MWKPQHDRAQQEQALTQPISVTTTSCRFTQMCHTRTGTRTPYTAPAVPSAIWNQSGEMVDAICLESERNRLDLAKEVKTPVWVHRDRWSELAFFFNRRLHSSIQSKEPSTSELGVASPSPNLTLKFCPLRQYHRPPAGHR</sequence>